<reference evidence="3 4" key="1">
    <citation type="submission" date="2018-05" db="EMBL/GenBank/DDBJ databases">
        <title>Chitinophaga sp. K3CV102501T nov., isolated from isolated from a monsoon evergreen broad-leaved forest soil.</title>
        <authorList>
            <person name="Lv Y."/>
        </authorList>
    </citation>
    <scope>NUCLEOTIDE SEQUENCE [LARGE SCALE GENOMIC DNA]</scope>
    <source>
        <strain evidence="3 4">GDMCC 1.1325</strain>
    </source>
</reference>
<gene>
    <name evidence="3" type="ORF">DF182_27785</name>
</gene>
<dbReference type="RefSeq" id="WP_113619019.1">
    <property type="nucleotide sequence ID" value="NZ_QFFJ01000002.1"/>
</dbReference>
<dbReference type="InterPro" id="IPR038142">
    <property type="entry name" value="Cytochrome_P460_sp"/>
</dbReference>
<organism evidence="3 4">
    <name type="scientific">Chitinophaga flava</name>
    <dbReference type="NCBI Taxonomy" id="2259036"/>
    <lineage>
        <taxon>Bacteria</taxon>
        <taxon>Pseudomonadati</taxon>
        <taxon>Bacteroidota</taxon>
        <taxon>Chitinophagia</taxon>
        <taxon>Chitinophagales</taxon>
        <taxon>Chitinophagaceae</taxon>
        <taxon>Chitinophaga</taxon>
    </lineage>
</organism>
<feature type="signal peptide" evidence="1">
    <location>
        <begin position="1"/>
        <end position="25"/>
    </location>
</feature>
<dbReference type="Pfam" id="PF14376">
    <property type="entry name" value="Haem_bd"/>
    <property type="match status" value="1"/>
</dbReference>
<keyword evidence="1" id="KW-0732">Signal</keyword>
<sequence>MKISKPLKILFIAAGAVTLVTTAMTVTSTVVDNPPVTGEIQAPAEVQQLFRHACYDCHSNTSNLKWFDKLPVVAGLVRKDILAAREHLNFSEWDKLPPSTQQAALWEAYNMIRSGNMPLPSYAALHSNAKVSDEELSALRNYLNTMRVTVKPDSTKEAEAKQQWEKPASRTTNYPVSANGIRYMPEYRQWQVMSTTSRFDNTTMRVMYANPVAMKAIREQKIQPWPDGAIIAKVVWEKTQDSSGIIHPGKFLNIQYMVRDAKRYSETDGWGYAKFETPALKPYGTVMTFQGCSSCHRAANKTGGIFDLSTL</sequence>
<dbReference type="GO" id="GO:0020037">
    <property type="term" value="F:heme binding"/>
    <property type="evidence" value="ECO:0007669"/>
    <property type="project" value="InterPro"/>
</dbReference>
<dbReference type="Pfam" id="PF16694">
    <property type="entry name" value="Cytochrome_P460"/>
    <property type="match status" value="1"/>
</dbReference>
<dbReference type="CDD" id="cd20753">
    <property type="entry name" value="cyt_P460_Mc-like"/>
    <property type="match status" value="1"/>
</dbReference>
<feature type="chain" id="PRO_5016892806" description="Haem-binding domain-containing protein" evidence="1">
    <location>
        <begin position="26"/>
        <end position="311"/>
    </location>
</feature>
<dbReference type="GO" id="GO:0009055">
    <property type="term" value="F:electron transfer activity"/>
    <property type="evidence" value="ECO:0007669"/>
    <property type="project" value="InterPro"/>
</dbReference>
<accession>A0A365XV87</accession>
<dbReference type="EMBL" id="QFFJ01000002">
    <property type="protein sequence ID" value="RBL90269.1"/>
    <property type="molecule type" value="Genomic_DNA"/>
</dbReference>
<keyword evidence="4" id="KW-1185">Reference proteome</keyword>
<dbReference type="AlphaFoldDB" id="A0A365XV87"/>
<dbReference type="Gene3D" id="3.50.70.20">
    <property type="entry name" value="Cytochrome P460"/>
    <property type="match status" value="1"/>
</dbReference>
<protein>
    <recommendedName>
        <fullName evidence="2">Haem-binding domain-containing protein</fullName>
    </recommendedName>
</protein>
<dbReference type="OrthoDB" id="196738at2"/>
<evidence type="ECO:0000256" key="1">
    <source>
        <dbReference type="SAM" id="SignalP"/>
    </source>
</evidence>
<evidence type="ECO:0000313" key="4">
    <source>
        <dbReference type="Proteomes" id="UP000253410"/>
    </source>
</evidence>
<name>A0A365XV87_9BACT</name>
<dbReference type="InterPro" id="IPR032033">
    <property type="entry name" value="Cytochrome_P460"/>
</dbReference>
<dbReference type="Proteomes" id="UP000253410">
    <property type="component" value="Unassembled WGS sequence"/>
</dbReference>
<evidence type="ECO:0000313" key="3">
    <source>
        <dbReference type="EMBL" id="RBL90269.1"/>
    </source>
</evidence>
<proteinExistence type="predicted"/>
<dbReference type="SUPFAM" id="SSF46626">
    <property type="entry name" value="Cytochrome c"/>
    <property type="match status" value="1"/>
</dbReference>
<dbReference type="InterPro" id="IPR025992">
    <property type="entry name" value="Haem-bd"/>
</dbReference>
<comment type="caution">
    <text evidence="3">The sequence shown here is derived from an EMBL/GenBank/DDBJ whole genome shotgun (WGS) entry which is preliminary data.</text>
</comment>
<feature type="domain" description="Haem-binding" evidence="2">
    <location>
        <begin position="16"/>
        <end position="147"/>
    </location>
</feature>
<dbReference type="InterPro" id="IPR036909">
    <property type="entry name" value="Cyt_c-like_dom_sf"/>
</dbReference>
<dbReference type="SMART" id="SM01235">
    <property type="entry name" value="Haem_bd"/>
    <property type="match status" value="1"/>
</dbReference>
<evidence type="ECO:0000259" key="2">
    <source>
        <dbReference type="SMART" id="SM01235"/>
    </source>
</evidence>